<dbReference type="EMBL" id="GBBM01007023">
    <property type="protein sequence ID" value="JAC28395.1"/>
    <property type="molecule type" value="mRNA"/>
</dbReference>
<comment type="subcellular location">
    <subcellularLocation>
        <location evidence="1">Membrane</location>
        <topology evidence="1">Single-pass membrane protein</topology>
    </subcellularLocation>
</comment>
<keyword evidence="5 7" id="KW-0175">Coiled coil</keyword>
<evidence type="ECO:0000256" key="7">
    <source>
        <dbReference type="SAM" id="Coils"/>
    </source>
</evidence>
<feature type="coiled-coil region" evidence="7">
    <location>
        <begin position="37"/>
        <end position="78"/>
    </location>
</feature>
<proteinExistence type="evidence at transcript level"/>
<keyword evidence="3" id="KW-0812">Transmembrane</keyword>
<reference evidence="8" key="1">
    <citation type="submission" date="2014-03" db="EMBL/GenBank/DDBJ databases">
        <title>The sialotranscriptome of Amblyomma triste, Amblyomma parvum and Amblyomma cajennense ticks, uncovered by 454-based RNA-seq.</title>
        <authorList>
            <person name="Garcia G.R."/>
            <person name="Gardinassi L.G."/>
            <person name="Ribeiro J.M."/>
            <person name="Anatriello E."/>
            <person name="Ferreira B.R."/>
            <person name="Moreira H.N."/>
            <person name="Mafra C."/>
            <person name="Olegario M.M."/>
            <person name="Szabo P.J."/>
            <person name="Miranda-Santos I.K."/>
            <person name="Maruyama S.R."/>
        </authorList>
    </citation>
    <scope>NUCLEOTIDE SEQUENCE</scope>
    <source>
        <strain evidence="8">Mato Grasso do Sul</strain>
        <tissue evidence="8">Salivary glands</tissue>
    </source>
</reference>
<organism evidence="8">
    <name type="scientific">Amblyomma triste</name>
    <name type="common">Neotropical tick</name>
    <dbReference type="NCBI Taxonomy" id="251400"/>
    <lineage>
        <taxon>Eukaryota</taxon>
        <taxon>Metazoa</taxon>
        <taxon>Ecdysozoa</taxon>
        <taxon>Arthropoda</taxon>
        <taxon>Chelicerata</taxon>
        <taxon>Arachnida</taxon>
        <taxon>Acari</taxon>
        <taxon>Parasitiformes</taxon>
        <taxon>Ixodida</taxon>
        <taxon>Ixodoidea</taxon>
        <taxon>Ixodidae</taxon>
        <taxon>Amblyomminae</taxon>
        <taxon>Amblyomma</taxon>
    </lineage>
</organism>
<evidence type="ECO:0000256" key="4">
    <source>
        <dbReference type="ARBA" id="ARBA00022989"/>
    </source>
</evidence>
<sequence>MPDNPRVSVMKEIDRNEALVQEYLFQLDQIESKLRRYTLSDSQRKKLEDEVKSLKSQLDTLEKELTGLRKENRKILVHTSTKENYDTGEGHVQNENVLATLLR</sequence>
<keyword evidence="4" id="KW-1133">Transmembrane helix</keyword>
<evidence type="ECO:0000256" key="2">
    <source>
        <dbReference type="ARBA" id="ARBA00022350"/>
    </source>
</evidence>
<evidence type="ECO:0000256" key="5">
    <source>
        <dbReference type="ARBA" id="ARBA00023054"/>
    </source>
</evidence>
<keyword evidence="6" id="KW-0472">Membrane</keyword>
<dbReference type="GO" id="GO:0016020">
    <property type="term" value="C:membrane"/>
    <property type="evidence" value="ECO:0007669"/>
    <property type="project" value="UniProtKB-SubCell"/>
</dbReference>
<evidence type="ECO:0000256" key="1">
    <source>
        <dbReference type="ARBA" id="ARBA00004167"/>
    </source>
</evidence>
<protein>
    <recommendedName>
        <fullName evidence="2">Coiled-coil domain-containing protein 167</fullName>
    </recommendedName>
</protein>
<dbReference type="AlphaFoldDB" id="A0A023G691"/>
<dbReference type="PANTHER" id="PTHR31759:SF1">
    <property type="entry name" value="COILED-COIL DOMAIN-CONTAINING PROTEIN 167"/>
    <property type="match status" value="1"/>
</dbReference>
<dbReference type="Pfam" id="PF15188">
    <property type="entry name" value="CCDC-167"/>
    <property type="match status" value="1"/>
</dbReference>
<dbReference type="PANTHER" id="PTHR31759">
    <property type="entry name" value="COILED-COIL DOMAIN-CONTAINING PROTEIN 167"/>
    <property type="match status" value="1"/>
</dbReference>
<evidence type="ECO:0000256" key="3">
    <source>
        <dbReference type="ARBA" id="ARBA00022692"/>
    </source>
</evidence>
<dbReference type="InterPro" id="IPR028194">
    <property type="entry name" value="CC167"/>
</dbReference>
<evidence type="ECO:0000256" key="6">
    <source>
        <dbReference type="ARBA" id="ARBA00023136"/>
    </source>
</evidence>
<name>A0A023G691_AMBTT</name>
<evidence type="ECO:0000313" key="8">
    <source>
        <dbReference type="EMBL" id="JAC28395.1"/>
    </source>
</evidence>
<accession>A0A023G691</accession>